<dbReference type="SUPFAM" id="SSF51735">
    <property type="entry name" value="NAD(P)-binding Rossmann-fold domains"/>
    <property type="match status" value="1"/>
</dbReference>
<dbReference type="InterPro" id="IPR051783">
    <property type="entry name" value="NAD(P)-dependent_oxidoreduct"/>
</dbReference>
<reference evidence="2 3" key="1">
    <citation type="submission" date="2023-01" db="EMBL/GenBank/DDBJ databases">
        <title>Cultivation and genomic characterization of new, ubiquitous marine nitrite-oxidizing bacteria from the Nitrospirales.</title>
        <authorList>
            <person name="Mueller A.J."/>
            <person name="Daebeler A."/>
            <person name="Herbold C.W."/>
            <person name="Kirkegaard R.H."/>
            <person name="Daims H."/>
        </authorList>
    </citation>
    <scope>NUCLEOTIDE SEQUENCE [LARGE SCALE GENOMIC DNA]</scope>
    <source>
        <strain evidence="2 3">VA</strain>
    </source>
</reference>
<dbReference type="Pfam" id="PF01370">
    <property type="entry name" value="Epimerase"/>
    <property type="match status" value="1"/>
</dbReference>
<dbReference type="EMBL" id="CP116967">
    <property type="protein sequence ID" value="WNM59135.1"/>
    <property type="molecule type" value="Genomic_DNA"/>
</dbReference>
<dbReference type="AlphaFoldDB" id="A0AA96GFI0"/>
<dbReference type="KEGG" id="nall:PP769_05055"/>
<evidence type="ECO:0000313" key="3">
    <source>
        <dbReference type="Proteomes" id="UP001302719"/>
    </source>
</evidence>
<dbReference type="GO" id="GO:0005737">
    <property type="term" value="C:cytoplasm"/>
    <property type="evidence" value="ECO:0007669"/>
    <property type="project" value="TreeGrafter"/>
</dbReference>
<organism evidence="2 3">
    <name type="scientific">Candidatus Nitrospira allomarina</name>
    <dbReference type="NCBI Taxonomy" id="3020900"/>
    <lineage>
        <taxon>Bacteria</taxon>
        <taxon>Pseudomonadati</taxon>
        <taxon>Nitrospirota</taxon>
        <taxon>Nitrospiria</taxon>
        <taxon>Nitrospirales</taxon>
        <taxon>Nitrospiraceae</taxon>
        <taxon>Nitrospira</taxon>
    </lineage>
</organism>
<dbReference type="InterPro" id="IPR001509">
    <property type="entry name" value="Epimerase_deHydtase"/>
</dbReference>
<dbReference type="Gene3D" id="3.40.50.720">
    <property type="entry name" value="NAD(P)-binding Rossmann-like Domain"/>
    <property type="match status" value="1"/>
</dbReference>
<sequence length="328" mass="36372">MKVLITGSSGFIGAAVTRAVVAKGDEVRVLIRPTSNRKNLEGLHVETVQGDLQDPLSLKKAIAGCEGLYHVAAHYALWDRDPSIFYSINVEGTKNLFRAARESGVQRIVYTSTIGAIGLPDKGGLGNETLFPSLAQLAGDYKRSKFLAEQEVLRMAQEGLPVVIVNPTAPVGERDVKPTPTGQIIVDFMRGRMLAYIETGMNLVDVEDVAIGHIRAMERGRVGERYILGNQNLTLKEVCQMLSRITGVPAPRLQLPWRLVLPMAHVNQWIANLVTHRPPRIPLEGVRMAKYHMHYDCTKARQELSLPQIPVETALKKAVQWFRQHGYG</sequence>
<evidence type="ECO:0000313" key="2">
    <source>
        <dbReference type="EMBL" id="WNM59135.1"/>
    </source>
</evidence>
<proteinExistence type="predicted"/>
<dbReference type="Proteomes" id="UP001302719">
    <property type="component" value="Chromosome"/>
</dbReference>
<dbReference type="NCBIfam" id="TIGR03466">
    <property type="entry name" value="HpnA"/>
    <property type="match status" value="1"/>
</dbReference>
<keyword evidence="3" id="KW-1185">Reference proteome</keyword>
<dbReference type="InterPro" id="IPR017829">
    <property type="entry name" value="Hopanoid-assoc_sugar_epimerase"/>
</dbReference>
<protein>
    <submittedName>
        <fullName evidence="2">NAD-dependent epimerase/dehydratase family protein</fullName>
    </submittedName>
</protein>
<dbReference type="InterPro" id="IPR036291">
    <property type="entry name" value="NAD(P)-bd_dom_sf"/>
</dbReference>
<dbReference type="RefSeq" id="WP_312645821.1">
    <property type="nucleotide sequence ID" value="NZ_CP116967.1"/>
</dbReference>
<dbReference type="GO" id="GO:0004029">
    <property type="term" value="F:aldehyde dehydrogenase (NAD+) activity"/>
    <property type="evidence" value="ECO:0007669"/>
    <property type="project" value="TreeGrafter"/>
</dbReference>
<dbReference type="PANTHER" id="PTHR48079">
    <property type="entry name" value="PROTEIN YEEZ"/>
    <property type="match status" value="1"/>
</dbReference>
<dbReference type="CDD" id="cd05228">
    <property type="entry name" value="AR_FR_like_1_SDR_e"/>
    <property type="match status" value="1"/>
</dbReference>
<evidence type="ECO:0000259" key="1">
    <source>
        <dbReference type="Pfam" id="PF01370"/>
    </source>
</evidence>
<feature type="domain" description="NAD-dependent epimerase/dehydratase" evidence="1">
    <location>
        <begin position="3"/>
        <end position="229"/>
    </location>
</feature>
<gene>
    <name evidence="2" type="ORF">PP769_05055</name>
</gene>
<name>A0AA96GFI0_9BACT</name>
<dbReference type="PANTHER" id="PTHR48079:SF6">
    <property type="entry name" value="NAD(P)-BINDING DOMAIN-CONTAINING PROTEIN-RELATED"/>
    <property type="match status" value="1"/>
</dbReference>
<accession>A0AA96GFI0</accession>